<keyword evidence="2" id="KW-1185">Reference proteome</keyword>
<dbReference type="Proteomes" id="UP000824120">
    <property type="component" value="Chromosome 2"/>
</dbReference>
<proteinExistence type="predicted"/>
<reference evidence="1 2" key="1">
    <citation type="submission" date="2020-09" db="EMBL/GenBank/DDBJ databases">
        <title>De no assembly of potato wild relative species, Solanum commersonii.</title>
        <authorList>
            <person name="Cho K."/>
        </authorList>
    </citation>
    <scope>NUCLEOTIDE SEQUENCE [LARGE SCALE GENOMIC DNA]</scope>
    <source>
        <strain evidence="1">LZ3.2</strain>
        <tissue evidence="1">Leaf</tissue>
    </source>
</reference>
<evidence type="ECO:0000313" key="1">
    <source>
        <dbReference type="EMBL" id="KAG5623166.1"/>
    </source>
</evidence>
<accession>A0A9J6AES1</accession>
<evidence type="ECO:0000313" key="2">
    <source>
        <dbReference type="Proteomes" id="UP000824120"/>
    </source>
</evidence>
<sequence length="88" mass="10001">VDLHSSDVEVGSTALTYYNMPTLLVFDIILETQGSRIVFHVSFVSKGINFYLLQNLHQQKLQSILDSGKNWSPEITVEYLSHILDVFS</sequence>
<dbReference type="AlphaFoldDB" id="A0A9J6AES1"/>
<dbReference type="EMBL" id="JACXVP010000002">
    <property type="protein sequence ID" value="KAG5623166.1"/>
    <property type="molecule type" value="Genomic_DNA"/>
</dbReference>
<comment type="caution">
    <text evidence="1">The sequence shown here is derived from an EMBL/GenBank/DDBJ whole genome shotgun (WGS) entry which is preliminary data.</text>
</comment>
<feature type="non-terminal residue" evidence="1">
    <location>
        <position position="88"/>
    </location>
</feature>
<gene>
    <name evidence="1" type="ORF">H5410_008384</name>
</gene>
<name>A0A9J6AES1_SOLCO</name>
<organism evidence="1 2">
    <name type="scientific">Solanum commersonii</name>
    <name type="common">Commerson's wild potato</name>
    <name type="synonym">Commerson's nightshade</name>
    <dbReference type="NCBI Taxonomy" id="4109"/>
    <lineage>
        <taxon>Eukaryota</taxon>
        <taxon>Viridiplantae</taxon>
        <taxon>Streptophyta</taxon>
        <taxon>Embryophyta</taxon>
        <taxon>Tracheophyta</taxon>
        <taxon>Spermatophyta</taxon>
        <taxon>Magnoliopsida</taxon>
        <taxon>eudicotyledons</taxon>
        <taxon>Gunneridae</taxon>
        <taxon>Pentapetalae</taxon>
        <taxon>asterids</taxon>
        <taxon>lamiids</taxon>
        <taxon>Solanales</taxon>
        <taxon>Solanaceae</taxon>
        <taxon>Solanoideae</taxon>
        <taxon>Solaneae</taxon>
        <taxon>Solanum</taxon>
    </lineage>
</organism>
<protein>
    <submittedName>
        <fullName evidence="1">Uncharacterized protein</fullName>
    </submittedName>
</protein>